<protein>
    <recommendedName>
        <fullName evidence="4">L-ribulose-5-phosphate 4-epimerase</fullName>
        <ecNumber evidence="4">5.1.3.4</ecNumber>
    </recommendedName>
</protein>
<dbReference type="Proteomes" id="UP001179181">
    <property type="component" value="Unassembled WGS sequence"/>
</dbReference>
<evidence type="ECO:0000256" key="1">
    <source>
        <dbReference type="ARBA" id="ARBA00001726"/>
    </source>
</evidence>
<keyword evidence="8" id="KW-0413">Isomerase</keyword>
<evidence type="ECO:0000259" key="7">
    <source>
        <dbReference type="SMART" id="SM01007"/>
    </source>
</evidence>
<evidence type="ECO:0000256" key="4">
    <source>
        <dbReference type="ARBA" id="ARBA00013186"/>
    </source>
</evidence>
<dbReference type="Gene3D" id="3.40.225.10">
    <property type="entry name" value="Class II aldolase/adducin N-terminal domain"/>
    <property type="match status" value="1"/>
</dbReference>
<sequence>MSKYIYLKEQVYEANMEIPKEDLAIVTFGNVSGIDRTAGVVAIKPSGVPYHRLRVEDIVVVDLDNALVEGNLRPSSDTKTHTLLYKNFESIGGVCHTHSTYAVAWAQAIKSIPNLGTTHADHLTSSIPVTEIMSDDMIRRDYELETGNQILDLFTKQALSYEEIEMVLIACHGPFTWGKDPAKAIYNSIVLEEIAKMAYLTLQINPDADTIKQSLIDKHYYRKHGKDAYYGQGC</sequence>
<dbReference type="EC" id="5.1.3.4" evidence="4"/>
<evidence type="ECO:0000256" key="3">
    <source>
        <dbReference type="ARBA" id="ARBA00010037"/>
    </source>
</evidence>
<dbReference type="InterPro" id="IPR050197">
    <property type="entry name" value="Aldolase_class_II_sugar_metab"/>
</dbReference>
<dbReference type="SUPFAM" id="SSF53639">
    <property type="entry name" value="AraD/HMP-PK domain-like"/>
    <property type="match status" value="1"/>
</dbReference>
<dbReference type="SMART" id="SM01007">
    <property type="entry name" value="Aldolase_II"/>
    <property type="match status" value="1"/>
</dbReference>
<name>A0ABX0UN10_9BACT</name>
<evidence type="ECO:0000313" key="9">
    <source>
        <dbReference type="Proteomes" id="UP001179181"/>
    </source>
</evidence>
<dbReference type="PANTHER" id="PTHR22789:SF8">
    <property type="entry name" value="L-RIBULOSE-5-PHOSPHATE 4-EPIMERASE SGBE"/>
    <property type="match status" value="1"/>
</dbReference>
<dbReference type="GO" id="GO:0008742">
    <property type="term" value="F:L-ribulose-phosphate 4-epimerase activity"/>
    <property type="evidence" value="ECO:0007669"/>
    <property type="project" value="UniProtKB-EC"/>
</dbReference>
<organism evidence="8 9">
    <name type="scientific">Dyadobacter arcticus</name>
    <dbReference type="NCBI Taxonomy" id="1078754"/>
    <lineage>
        <taxon>Bacteria</taxon>
        <taxon>Pseudomonadati</taxon>
        <taxon>Bacteroidota</taxon>
        <taxon>Cytophagia</taxon>
        <taxon>Cytophagales</taxon>
        <taxon>Spirosomataceae</taxon>
        <taxon>Dyadobacter</taxon>
    </lineage>
</organism>
<proteinExistence type="inferred from homology"/>
<keyword evidence="6" id="KW-0862">Zinc</keyword>
<dbReference type="InterPro" id="IPR036409">
    <property type="entry name" value="Aldolase_II/adducin_N_sf"/>
</dbReference>
<dbReference type="RefSeq" id="WP_167269834.1">
    <property type="nucleotide sequence ID" value="NZ_JAASQJ010000002.1"/>
</dbReference>
<accession>A0ABX0UN10</accession>
<dbReference type="EMBL" id="JAASQJ010000002">
    <property type="protein sequence ID" value="NIJ53040.1"/>
    <property type="molecule type" value="Genomic_DNA"/>
</dbReference>
<gene>
    <name evidence="8" type="ORF">FHS68_002210</name>
</gene>
<keyword evidence="5" id="KW-0479">Metal-binding</keyword>
<dbReference type="PANTHER" id="PTHR22789">
    <property type="entry name" value="FUCULOSE PHOSPHATE ALDOLASE"/>
    <property type="match status" value="1"/>
</dbReference>
<feature type="domain" description="Class II aldolase/adducin N-terminal" evidence="7">
    <location>
        <begin position="9"/>
        <end position="199"/>
    </location>
</feature>
<comment type="caution">
    <text evidence="8">The sequence shown here is derived from an EMBL/GenBank/DDBJ whole genome shotgun (WGS) entry which is preliminary data.</text>
</comment>
<evidence type="ECO:0000256" key="6">
    <source>
        <dbReference type="ARBA" id="ARBA00022833"/>
    </source>
</evidence>
<dbReference type="Pfam" id="PF00596">
    <property type="entry name" value="Aldolase_II"/>
    <property type="match status" value="1"/>
</dbReference>
<evidence type="ECO:0000256" key="5">
    <source>
        <dbReference type="ARBA" id="ARBA00022723"/>
    </source>
</evidence>
<comment type="similarity">
    <text evidence="3">Belongs to the aldolase class II family. AraD/FucA subfamily.</text>
</comment>
<dbReference type="NCBIfam" id="NF006047">
    <property type="entry name" value="PRK08193.1"/>
    <property type="match status" value="1"/>
</dbReference>
<keyword evidence="9" id="KW-1185">Reference proteome</keyword>
<comment type="cofactor">
    <cofactor evidence="2">
        <name>Zn(2+)</name>
        <dbReference type="ChEBI" id="CHEBI:29105"/>
    </cofactor>
</comment>
<comment type="catalytic activity">
    <reaction evidence="1">
        <text>L-ribulose 5-phosphate = D-xylulose 5-phosphate</text>
        <dbReference type="Rhea" id="RHEA:22368"/>
        <dbReference type="ChEBI" id="CHEBI:57737"/>
        <dbReference type="ChEBI" id="CHEBI:58226"/>
        <dbReference type="EC" id="5.1.3.4"/>
    </reaction>
</comment>
<reference evidence="8 9" key="1">
    <citation type="submission" date="2020-03" db="EMBL/GenBank/DDBJ databases">
        <title>Genomic Encyclopedia of Type Strains, Phase IV (KMG-IV): sequencing the most valuable type-strain genomes for metagenomic binning, comparative biology and taxonomic classification.</title>
        <authorList>
            <person name="Goeker M."/>
        </authorList>
    </citation>
    <scope>NUCLEOTIDE SEQUENCE [LARGE SCALE GENOMIC DNA]</scope>
    <source>
        <strain evidence="8 9">DSM 102865</strain>
    </source>
</reference>
<evidence type="ECO:0000313" key="8">
    <source>
        <dbReference type="EMBL" id="NIJ53040.1"/>
    </source>
</evidence>
<evidence type="ECO:0000256" key="2">
    <source>
        <dbReference type="ARBA" id="ARBA00001947"/>
    </source>
</evidence>
<dbReference type="InterPro" id="IPR001303">
    <property type="entry name" value="Aldolase_II/adducin_N"/>
</dbReference>